<feature type="transmembrane region" description="Helical" evidence="1">
    <location>
        <begin position="42"/>
        <end position="63"/>
    </location>
</feature>
<feature type="transmembrane region" description="Helical" evidence="1">
    <location>
        <begin position="70"/>
        <end position="89"/>
    </location>
</feature>
<keyword evidence="1" id="KW-1133">Transmembrane helix</keyword>
<dbReference type="EMBL" id="FNNB01000004">
    <property type="protein sequence ID" value="SDW96207.1"/>
    <property type="molecule type" value="Genomic_DNA"/>
</dbReference>
<evidence type="ECO:0000313" key="3">
    <source>
        <dbReference type="Proteomes" id="UP000183076"/>
    </source>
</evidence>
<evidence type="ECO:0000313" key="2">
    <source>
        <dbReference type="EMBL" id="SDW96207.1"/>
    </source>
</evidence>
<dbReference type="Pfam" id="PF07386">
    <property type="entry name" value="DUF1499"/>
    <property type="match status" value="1"/>
</dbReference>
<protein>
    <submittedName>
        <fullName evidence="2">Uncharacterized conserved protein, DUF1499 family</fullName>
    </submittedName>
</protein>
<accession>A0A1H2XTR8</accession>
<dbReference type="InterPro" id="IPR010865">
    <property type="entry name" value="DUF1499"/>
</dbReference>
<dbReference type="AlphaFoldDB" id="A0A1H2XTR8"/>
<evidence type="ECO:0000256" key="1">
    <source>
        <dbReference type="SAM" id="Phobius"/>
    </source>
</evidence>
<dbReference type="RefSeq" id="WP_074635769.1">
    <property type="nucleotide sequence ID" value="NZ_CP160849.1"/>
</dbReference>
<feature type="transmembrane region" description="Helical" evidence="1">
    <location>
        <begin position="7"/>
        <end position="30"/>
    </location>
</feature>
<reference evidence="3" key="1">
    <citation type="submission" date="2016-10" db="EMBL/GenBank/DDBJ databases">
        <authorList>
            <person name="Varghese N."/>
            <person name="Submissions S."/>
        </authorList>
    </citation>
    <scope>NUCLEOTIDE SEQUENCE [LARGE SCALE GENOMIC DNA]</scope>
    <source>
        <strain evidence="3">DSM 10014</strain>
    </source>
</reference>
<name>A0A1H2XTR8_9RHOB</name>
<dbReference type="GeneID" id="94021099"/>
<dbReference type="Proteomes" id="UP000183076">
    <property type="component" value="Unassembled WGS sequence"/>
</dbReference>
<keyword evidence="1" id="KW-0472">Membrane</keyword>
<keyword evidence="1" id="KW-0812">Transmembrane</keyword>
<gene>
    <name evidence="2" type="ORF">SAMN04488041_10422</name>
</gene>
<proteinExistence type="predicted"/>
<sequence length="242" mass="25820">MKHTGKIAALIAVAGLTCVTLILFGARLGLWEPIIGFGLYRSYFNAIGVGIFSAGLIALAIHLGRGEKGWAAIGGVVTLLGLGVLFPLISSTVNPQPRAAPIHDITTDTANPPAFEVLDDTRAGARNTLEYGGVEVADQQATAYPDIVPLETGLSTDAAFERALQVAGEMGWEIVATDPTRHRFEATARTSVFYFADDIVVAVTPAENGSRVDMRGVSRVGRSDQGVNAARIRTFRQQFHKE</sequence>
<dbReference type="STRING" id="60137.SAMN04488041_10422"/>
<organism evidence="2 3">
    <name type="scientific">Sulfitobacter pontiacus</name>
    <dbReference type="NCBI Taxonomy" id="60137"/>
    <lineage>
        <taxon>Bacteria</taxon>
        <taxon>Pseudomonadati</taxon>
        <taxon>Pseudomonadota</taxon>
        <taxon>Alphaproteobacteria</taxon>
        <taxon>Rhodobacterales</taxon>
        <taxon>Roseobacteraceae</taxon>
        <taxon>Sulfitobacter</taxon>
    </lineage>
</organism>